<reference evidence="2 3" key="1">
    <citation type="submission" date="2022-12" db="EMBL/GenBank/DDBJ databases">
        <title>Chromosome-level genome of Tegillarca granosa.</title>
        <authorList>
            <person name="Kim J."/>
        </authorList>
    </citation>
    <scope>NUCLEOTIDE SEQUENCE [LARGE SCALE GENOMIC DNA]</scope>
    <source>
        <strain evidence="2">Teg-2019</strain>
        <tissue evidence="2">Adductor muscle</tissue>
    </source>
</reference>
<accession>A0ABQ9FSC9</accession>
<feature type="region of interest" description="Disordered" evidence="1">
    <location>
        <begin position="87"/>
        <end position="106"/>
    </location>
</feature>
<keyword evidence="3" id="KW-1185">Reference proteome</keyword>
<name>A0ABQ9FSC9_TEGGR</name>
<evidence type="ECO:0000313" key="2">
    <source>
        <dbReference type="EMBL" id="KAJ8320135.1"/>
    </source>
</evidence>
<gene>
    <name evidence="2" type="ORF">KUTeg_001722</name>
</gene>
<proteinExistence type="predicted"/>
<comment type="caution">
    <text evidence="2">The sequence shown here is derived from an EMBL/GenBank/DDBJ whole genome shotgun (WGS) entry which is preliminary data.</text>
</comment>
<evidence type="ECO:0000256" key="1">
    <source>
        <dbReference type="SAM" id="MobiDB-lite"/>
    </source>
</evidence>
<organism evidence="2 3">
    <name type="scientific">Tegillarca granosa</name>
    <name type="common">Malaysian cockle</name>
    <name type="synonym">Anadara granosa</name>
    <dbReference type="NCBI Taxonomy" id="220873"/>
    <lineage>
        <taxon>Eukaryota</taxon>
        <taxon>Metazoa</taxon>
        <taxon>Spiralia</taxon>
        <taxon>Lophotrochozoa</taxon>
        <taxon>Mollusca</taxon>
        <taxon>Bivalvia</taxon>
        <taxon>Autobranchia</taxon>
        <taxon>Pteriomorphia</taxon>
        <taxon>Arcoida</taxon>
        <taxon>Arcoidea</taxon>
        <taxon>Arcidae</taxon>
        <taxon>Tegillarca</taxon>
    </lineage>
</organism>
<dbReference type="EMBL" id="JARBDR010000141">
    <property type="protein sequence ID" value="KAJ8320135.1"/>
    <property type="molecule type" value="Genomic_DNA"/>
</dbReference>
<sequence length="158" mass="18125">MAGSIYVSDPVIWRKFYKNMLNGKFRPEQYRPNQTGGSGVAGMYADSLYKIPVNPNTDEEEKEKIIVGKQITPMAAEVERAKSELKEAIRKDRPHVPINKKKSTKSEVMDIGHETRDSMLCDEKNDSLQSLRSWDLRFGKHMNQFKTVGLFRSHCCVD</sequence>
<dbReference type="Proteomes" id="UP001217089">
    <property type="component" value="Unassembled WGS sequence"/>
</dbReference>
<protein>
    <submittedName>
        <fullName evidence="2">Uncharacterized protein</fullName>
    </submittedName>
</protein>
<evidence type="ECO:0000313" key="3">
    <source>
        <dbReference type="Proteomes" id="UP001217089"/>
    </source>
</evidence>